<reference evidence="2 4" key="3">
    <citation type="submission" date="2019-08" db="EMBL/GenBank/DDBJ databases">
        <title>Bacillus genomes from the desert of Cuatro Cienegas, Coahuila.</title>
        <authorList>
            <person name="Olmedo-Alvarez G."/>
        </authorList>
    </citation>
    <scope>NUCLEOTIDE SEQUENCE [LARGE SCALE GENOMIC DNA]</scope>
    <source>
        <strain evidence="2 4">CH108_3D</strain>
    </source>
</reference>
<reference evidence="1" key="2">
    <citation type="submission" date="2015-07" db="EMBL/GenBank/DDBJ databases">
        <title>MeaNS - Measles Nucleotide Surveillance Program.</title>
        <authorList>
            <person name="Tran T."/>
            <person name="Druce J."/>
        </authorList>
    </citation>
    <scope>NUCLEOTIDE SEQUENCE</scope>
    <source>
        <strain evidence="1">JCM 11544</strain>
    </source>
</reference>
<accession>A0A0M0G5X0</accession>
<dbReference type="AlphaFoldDB" id="A0A0M0G5X0"/>
<dbReference type="EMBL" id="LGUE01000004">
    <property type="protein sequence ID" value="KON85275.1"/>
    <property type="molecule type" value="Genomic_DNA"/>
</dbReference>
<dbReference type="EMBL" id="VTEQ01000007">
    <property type="protein sequence ID" value="TYS50533.1"/>
    <property type="molecule type" value="Genomic_DNA"/>
</dbReference>
<dbReference type="OrthoDB" id="2872746at2"/>
<dbReference type="Proteomes" id="UP000037405">
    <property type="component" value="Unassembled WGS sequence"/>
</dbReference>
<organism evidence="1 3">
    <name type="scientific">Rossellomorea marisflavi</name>
    <dbReference type="NCBI Taxonomy" id="189381"/>
    <lineage>
        <taxon>Bacteria</taxon>
        <taxon>Bacillati</taxon>
        <taxon>Bacillota</taxon>
        <taxon>Bacilli</taxon>
        <taxon>Bacillales</taxon>
        <taxon>Bacillaceae</taxon>
        <taxon>Rossellomorea</taxon>
    </lineage>
</organism>
<dbReference type="PATRIC" id="fig|189381.12.peg.3104"/>
<gene>
    <name evidence="1" type="ORF">AF331_15065</name>
    <name evidence="2" type="ORF">FZC83_19120</name>
</gene>
<evidence type="ECO:0000313" key="2">
    <source>
        <dbReference type="EMBL" id="TYS50533.1"/>
    </source>
</evidence>
<comment type="caution">
    <text evidence="1">The sequence shown here is derived from an EMBL/GenBank/DDBJ whole genome shotgun (WGS) entry which is preliminary data.</text>
</comment>
<name>A0A0M0G5X0_9BACI</name>
<dbReference type="STRING" id="189381.GCA_900166615_00895"/>
<dbReference type="Proteomes" id="UP000322997">
    <property type="component" value="Unassembled WGS sequence"/>
</dbReference>
<evidence type="ECO:0000313" key="1">
    <source>
        <dbReference type="EMBL" id="KON85275.1"/>
    </source>
</evidence>
<evidence type="ECO:0000313" key="3">
    <source>
        <dbReference type="Proteomes" id="UP000037405"/>
    </source>
</evidence>
<reference evidence="3" key="1">
    <citation type="submission" date="2015-07" db="EMBL/GenBank/DDBJ databases">
        <title>Fjat-14235 jcm11544.</title>
        <authorList>
            <person name="Liu B."/>
            <person name="Wang J."/>
            <person name="Zhu Y."/>
            <person name="Liu G."/>
            <person name="Chen Q."/>
            <person name="Chen Z."/>
            <person name="Lan J."/>
            <person name="Che J."/>
            <person name="Ge C."/>
            <person name="Shi H."/>
            <person name="Pan Z."/>
            <person name="Liu X."/>
        </authorList>
    </citation>
    <scope>NUCLEOTIDE SEQUENCE [LARGE SCALE GENOMIC DNA]</scope>
    <source>
        <strain evidence="3">JCM 11544</strain>
    </source>
</reference>
<keyword evidence="3" id="KW-1185">Reference proteome</keyword>
<protein>
    <submittedName>
        <fullName evidence="1">Uncharacterized protein</fullName>
    </submittedName>
</protein>
<evidence type="ECO:0000313" key="4">
    <source>
        <dbReference type="Proteomes" id="UP000322997"/>
    </source>
</evidence>
<proteinExistence type="predicted"/>
<sequence>MKELVGGDGMKLIAESKKTLSILLVAILFVTANQIPGVQHVTARIATNVYINFKYEHLKLSYDSVEYSPQLGDYSVAYKDGEGKRYGFMVTPKAMPIFIRHDPLEPAPE</sequence>
<dbReference type="RefSeq" id="WP_053428871.1">
    <property type="nucleotide sequence ID" value="NZ_BSED01000079.1"/>
</dbReference>